<evidence type="ECO:0000256" key="4">
    <source>
        <dbReference type="ARBA" id="ARBA00023136"/>
    </source>
</evidence>
<accession>A7IDU7</accession>
<feature type="transmembrane region" description="Helical" evidence="5">
    <location>
        <begin position="186"/>
        <end position="208"/>
    </location>
</feature>
<feature type="domain" description="Major facilitator superfamily (MFS) profile" evidence="6">
    <location>
        <begin position="31"/>
        <end position="412"/>
    </location>
</feature>
<dbReference type="SUPFAM" id="SSF103473">
    <property type="entry name" value="MFS general substrate transporter"/>
    <property type="match status" value="1"/>
</dbReference>
<dbReference type="InterPro" id="IPR011701">
    <property type="entry name" value="MFS"/>
</dbReference>
<dbReference type="PANTHER" id="PTHR23508">
    <property type="entry name" value="CARBOXYLIC ACID TRANSPORTER PROTEIN HOMOLOG"/>
    <property type="match status" value="1"/>
</dbReference>
<dbReference type="Gene3D" id="1.20.1250.20">
    <property type="entry name" value="MFS general substrate transporter like domains"/>
    <property type="match status" value="2"/>
</dbReference>
<feature type="transmembrane region" description="Helical" evidence="5">
    <location>
        <begin position="357"/>
        <end position="383"/>
    </location>
</feature>
<dbReference type="InterPro" id="IPR020846">
    <property type="entry name" value="MFS_dom"/>
</dbReference>
<feature type="transmembrane region" description="Helical" evidence="5">
    <location>
        <begin position="229"/>
        <end position="250"/>
    </location>
</feature>
<gene>
    <name evidence="7" type="ordered locus">Xaut_0939</name>
</gene>
<name>A7IDU7_XANP2</name>
<dbReference type="AlphaFoldDB" id="A7IDU7"/>
<feature type="transmembrane region" description="Helical" evidence="5">
    <location>
        <begin position="96"/>
        <end position="116"/>
    </location>
</feature>
<organism evidence="7 8">
    <name type="scientific">Xanthobacter autotrophicus (strain ATCC BAA-1158 / Py2)</name>
    <dbReference type="NCBI Taxonomy" id="78245"/>
    <lineage>
        <taxon>Bacteria</taxon>
        <taxon>Pseudomonadati</taxon>
        <taxon>Pseudomonadota</taxon>
        <taxon>Alphaproteobacteria</taxon>
        <taxon>Hyphomicrobiales</taxon>
        <taxon>Xanthobacteraceae</taxon>
        <taxon>Xanthobacter</taxon>
    </lineage>
</organism>
<evidence type="ECO:0000313" key="7">
    <source>
        <dbReference type="EMBL" id="ABS66190.1"/>
    </source>
</evidence>
<keyword evidence="4 5" id="KW-0472">Membrane</keyword>
<feature type="transmembrane region" description="Helical" evidence="5">
    <location>
        <begin position="322"/>
        <end position="345"/>
    </location>
</feature>
<dbReference type="GO" id="GO:0005886">
    <property type="term" value="C:plasma membrane"/>
    <property type="evidence" value="ECO:0007669"/>
    <property type="project" value="TreeGrafter"/>
</dbReference>
<dbReference type="Proteomes" id="UP000002417">
    <property type="component" value="Chromosome"/>
</dbReference>
<dbReference type="PROSITE" id="PS00216">
    <property type="entry name" value="SUGAR_TRANSPORT_1"/>
    <property type="match status" value="1"/>
</dbReference>
<evidence type="ECO:0000313" key="8">
    <source>
        <dbReference type="Proteomes" id="UP000002417"/>
    </source>
</evidence>
<evidence type="ECO:0000256" key="1">
    <source>
        <dbReference type="ARBA" id="ARBA00004141"/>
    </source>
</evidence>
<proteinExistence type="predicted"/>
<feature type="transmembrane region" description="Helical" evidence="5">
    <location>
        <begin position="122"/>
        <end position="143"/>
    </location>
</feature>
<dbReference type="STRING" id="78245.Xaut_0939"/>
<evidence type="ECO:0000256" key="3">
    <source>
        <dbReference type="ARBA" id="ARBA00022989"/>
    </source>
</evidence>
<dbReference type="PANTHER" id="PTHR23508:SF10">
    <property type="entry name" value="CARBOXYLIC ACID TRANSPORTER PROTEIN HOMOLOG"/>
    <property type="match status" value="1"/>
</dbReference>
<evidence type="ECO:0000256" key="5">
    <source>
        <dbReference type="SAM" id="Phobius"/>
    </source>
</evidence>
<comment type="subcellular location">
    <subcellularLocation>
        <location evidence="1">Membrane</location>
        <topology evidence="1">Multi-pass membrane protein</topology>
    </subcellularLocation>
</comment>
<dbReference type="PROSITE" id="PS00217">
    <property type="entry name" value="SUGAR_TRANSPORT_2"/>
    <property type="match status" value="1"/>
</dbReference>
<feature type="transmembrane region" description="Helical" evidence="5">
    <location>
        <begin position="389"/>
        <end position="409"/>
    </location>
</feature>
<dbReference type="KEGG" id="xau:Xaut_0939"/>
<sequence>MHERWPQRVAPDGRKMNMTIALKSASAGSRALVYVSLAAVIEGFDLQAAGIAAPKIGPAFHMTPQQMGLFFSAATFGLMFGALVGGYTADRWGRRAGLVIALAAFGVASIATIFSTSVEMLIALRFLTGVGLGGALPNLVSIASEAVGPERKGRAVAIMYAGMPLGAAVASLVALLDLHGGDWRSIFLVGGILPLLLVPFIYAGLPPLKTVASTSERKTPWTEVFRPDAMVTTVLLWSAFFLGLMVVYLLMNWLPQLLVGQGFSRSEASLALILYSLGGTVGSLIGGRVLDGSQRVVAIGASFAFVAAALAMLGLLPPALATMLVTVTLVGVGVLCVQSILYGIAPQCYPSEIRGTGVGVVVAVGRLGSMAGPLLAGVLVAQGSTPADVMLVLVPIILACGLGTLALVARRFRPALA</sequence>
<dbReference type="Pfam" id="PF07690">
    <property type="entry name" value="MFS_1"/>
    <property type="match status" value="1"/>
</dbReference>
<dbReference type="PhylomeDB" id="A7IDU7"/>
<dbReference type="GO" id="GO:0046943">
    <property type="term" value="F:carboxylic acid transmembrane transporter activity"/>
    <property type="evidence" value="ECO:0007669"/>
    <property type="project" value="TreeGrafter"/>
</dbReference>
<dbReference type="eggNOG" id="COG2814">
    <property type="taxonomic scope" value="Bacteria"/>
</dbReference>
<feature type="transmembrane region" description="Helical" evidence="5">
    <location>
        <begin position="297"/>
        <end position="316"/>
    </location>
</feature>
<reference evidence="7 8" key="1">
    <citation type="submission" date="2007-07" db="EMBL/GenBank/DDBJ databases">
        <title>Complete sequence of chromosome of Xanthobacter autotrophicus Py2.</title>
        <authorList>
            <consortium name="US DOE Joint Genome Institute"/>
            <person name="Copeland A."/>
            <person name="Lucas S."/>
            <person name="Lapidus A."/>
            <person name="Barry K."/>
            <person name="Glavina del Rio T."/>
            <person name="Hammon N."/>
            <person name="Israni S."/>
            <person name="Dalin E."/>
            <person name="Tice H."/>
            <person name="Pitluck S."/>
            <person name="Sims D."/>
            <person name="Brettin T."/>
            <person name="Bruce D."/>
            <person name="Detter J.C."/>
            <person name="Han C."/>
            <person name="Tapia R."/>
            <person name="Brainard J."/>
            <person name="Schmutz J."/>
            <person name="Larimer F."/>
            <person name="Land M."/>
            <person name="Hauser L."/>
            <person name="Kyrpides N."/>
            <person name="Kim E."/>
            <person name="Ensigns S.A."/>
            <person name="Richardson P."/>
        </authorList>
    </citation>
    <scope>NUCLEOTIDE SEQUENCE [LARGE SCALE GENOMIC DNA]</scope>
    <source>
        <strain evidence="8">ATCC BAA-1158 / Py2</strain>
    </source>
</reference>
<feature type="transmembrane region" description="Helical" evidence="5">
    <location>
        <begin position="155"/>
        <end position="174"/>
    </location>
</feature>
<dbReference type="HOGENOM" id="CLU_001265_46_4_5"/>
<dbReference type="PROSITE" id="PS50850">
    <property type="entry name" value="MFS"/>
    <property type="match status" value="1"/>
</dbReference>
<keyword evidence="8" id="KW-1185">Reference proteome</keyword>
<feature type="transmembrane region" description="Helical" evidence="5">
    <location>
        <begin position="270"/>
        <end position="290"/>
    </location>
</feature>
<dbReference type="InterPro" id="IPR005829">
    <property type="entry name" value="Sugar_transporter_CS"/>
</dbReference>
<keyword evidence="3 5" id="KW-1133">Transmembrane helix</keyword>
<dbReference type="EMBL" id="CP000781">
    <property type="protein sequence ID" value="ABS66190.1"/>
    <property type="molecule type" value="Genomic_DNA"/>
</dbReference>
<evidence type="ECO:0000256" key="2">
    <source>
        <dbReference type="ARBA" id="ARBA00022692"/>
    </source>
</evidence>
<feature type="transmembrane region" description="Helical" evidence="5">
    <location>
        <begin position="68"/>
        <end position="89"/>
    </location>
</feature>
<dbReference type="InterPro" id="IPR036259">
    <property type="entry name" value="MFS_trans_sf"/>
</dbReference>
<keyword evidence="2 5" id="KW-0812">Transmembrane</keyword>
<protein>
    <submittedName>
        <fullName evidence="7">Major facilitator superfamily MFS_1</fullName>
    </submittedName>
</protein>
<evidence type="ECO:0000259" key="6">
    <source>
        <dbReference type="PROSITE" id="PS50850"/>
    </source>
</evidence>